<evidence type="ECO:0000256" key="1">
    <source>
        <dbReference type="ARBA" id="ARBA00010886"/>
    </source>
</evidence>
<comment type="catalytic activity">
    <reaction evidence="10">
        <text>L-seryl-[protein] + ATP = O-phospho-L-seryl-[protein] + ADP + H(+)</text>
        <dbReference type="Rhea" id="RHEA:17989"/>
        <dbReference type="Rhea" id="RHEA-COMP:9863"/>
        <dbReference type="Rhea" id="RHEA-COMP:11604"/>
        <dbReference type="ChEBI" id="CHEBI:15378"/>
        <dbReference type="ChEBI" id="CHEBI:29999"/>
        <dbReference type="ChEBI" id="CHEBI:30616"/>
        <dbReference type="ChEBI" id="CHEBI:83421"/>
        <dbReference type="ChEBI" id="CHEBI:456216"/>
        <dbReference type="EC" id="2.7.11.1"/>
    </reaction>
</comment>
<dbReference type="SUPFAM" id="SSF56112">
    <property type="entry name" value="Protein kinase-like (PK-like)"/>
    <property type="match status" value="1"/>
</dbReference>
<dbReference type="InterPro" id="IPR017441">
    <property type="entry name" value="Protein_kinase_ATP_BS"/>
</dbReference>
<dbReference type="Proteomes" id="UP000008983">
    <property type="component" value="Unassembled WGS sequence"/>
</dbReference>
<dbReference type="RefSeq" id="XP_004024068.1">
    <property type="nucleotide sequence ID" value="XM_004024019.1"/>
</dbReference>
<dbReference type="eggNOG" id="KOG0589">
    <property type="taxonomic scope" value="Eukaryota"/>
</dbReference>
<keyword evidence="4 12" id="KW-0723">Serine/threonine-protein kinase</keyword>
<name>G0R5S6_ICHMU</name>
<feature type="binding site" evidence="11">
    <location>
        <position position="41"/>
    </location>
    <ligand>
        <name>ATP</name>
        <dbReference type="ChEBI" id="CHEBI:30616"/>
    </ligand>
</feature>
<dbReference type="AlphaFoldDB" id="G0R5S6"/>
<keyword evidence="8 11" id="KW-0067">ATP-binding</keyword>
<evidence type="ECO:0000313" key="15">
    <source>
        <dbReference type="Proteomes" id="UP000008983"/>
    </source>
</evidence>
<dbReference type="GO" id="GO:0106310">
    <property type="term" value="F:protein serine kinase activity"/>
    <property type="evidence" value="ECO:0007669"/>
    <property type="project" value="RHEA"/>
</dbReference>
<dbReference type="GO" id="GO:0005524">
    <property type="term" value="F:ATP binding"/>
    <property type="evidence" value="ECO:0007669"/>
    <property type="project" value="UniProtKB-UniRule"/>
</dbReference>
<keyword evidence="6 11" id="KW-0547">Nucleotide-binding</keyword>
<comment type="subunit">
    <text evidence="2">Monomer.</text>
</comment>
<keyword evidence="15" id="KW-1185">Reference proteome</keyword>
<evidence type="ECO:0000256" key="9">
    <source>
        <dbReference type="ARBA" id="ARBA00047899"/>
    </source>
</evidence>
<reference evidence="14 15" key="1">
    <citation type="submission" date="2011-07" db="EMBL/GenBank/DDBJ databases">
        <authorList>
            <person name="Coyne R."/>
            <person name="Brami D."/>
            <person name="Johnson J."/>
            <person name="Hostetler J."/>
            <person name="Hannick L."/>
            <person name="Clark T."/>
            <person name="Cassidy-Hanley D."/>
            <person name="Inman J."/>
        </authorList>
    </citation>
    <scope>NUCLEOTIDE SEQUENCE [LARGE SCALE GENOMIC DNA]</scope>
    <source>
        <strain evidence="14 15">G5</strain>
    </source>
</reference>
<dbReference type="EMBL" id="GL984383">
    <property type="protein sequence ID" value="EGR27184.1"/>
    <property type="molecule type" value="Genomic_DNA"/>
</dbReference>
<keyword evidence="5 14" id="KW-0808">Transferase</keyword>
<comment type="similarity">
    <text evidence="1">Belongs to the protein kinase superfamily. NEK Ser/Thr protein kinase family. NIMA subfamily.</text>
</comment>
<dbReference type="InterPro" id="IPR051131">
    <property type="entry name" value="NEK_Ser/Thr_kinase_NIMA"/>
</dbReference>
<feature type="domain" description="Protein kinase" evidence="13">
    <location>
        <begin position="12"/>
        <end position="324"/>
    </location>
</feature>
<dbReference type="PROSITE" id="PS50011">
    <property type="entry name" value="PROTEIN_KINASE_DOM"/>
    <property type="match status" value="1"/>
</dbReference>
<evidence type="ECO:0000313" key="14">
    <source>
        <dbReference type="EMBL" id="EGR27184.1"/>
    </source>
</evidence>
<evidence type="ECO:0000256" key="7">
    <source>
        <dbReference type="ARBA" id="ARBA00022777"/>
    </source>
</evidence>
<dbReference type="GeneID" id="14903246"/>
<evidence type="ECO:0000256" key="4">
    <source>
        <dbReference type="ARBA" id="ARBA00022527"/>
    </source>
</evidence>
<accession>G0R5S6</accession>
<evidence type="ECO:0000256" key="11">
    <source>
        <dbReference type="PROSITE-ProRule" id="PRU10141"/>
    </source>
</evidence>
<keyword evidence="7 14" id="KW-0418">Kinase</keyword>
<dbReference type="InterPro" id="IPR011009">
    <property type="entry name" value="Kinase-like_dom_sf"/>
</dbReference>
<dbReference type="CDD" id="cd08215">
    <property type="entry name" value="STKc_Nek"/>
    <property type="match status" value="1"/>
</dbReference>
<dbReference type="InterPro" id="IPR000719">
    <property type="entry name" value="Prot_kinase_dom"/>
</dbReference>
<dbReference type="InterPro" id="IPR008271">
    <property type="entry name" value="Ser/Thr_kinase_AS"/>
</dbReference>
<dbReference type="FunFam" id="3.30.200.20:FF:000097">
    <property type="entry name" value="Probable serine/threonine-protein kinase nek1"/>
    <property type="match status" value="1"/>
</dbReference>
<protein>
    <recommendedName>
        <fullName evidence="3">non-specific serine/threonine protein kinase</fullName>
        <ecNumber evidence="3">2.7.11.1</ecNumber>
    </recommendedName>
</protein>
<evidence type="ECO:0000256" key="3">
    <source>
        <dbReference type="ARBA" id="ARBA00012513"/>
    </source>
</evidence>
<evidence type="ECO:0000256" key="2">
    <source>
        <dbReference type="ARBA" id="ARBA00011245"/>
    </source>
</evidence>
<dbReference type="OrthoDB" id="248923at2759"/>
<sequence>MKPPNTMDKKDYKKIKLLGEGSYGKAYLVERIIDNQLCVIKQIDISHMTDQEKCDAINEANILQILNHHNIIKYHEQFKTKKNKLCIVMDYAEGGDLSQIIQKQQIIKEEQIIDWLTQICCALNLVHSKNIIHRDIKSQNIFLTQNKIIKLADFGIAKILSCTRDKAKTFIGTPYYLAPELIQNKPYTTKVDIWSLGVLIYELCALKQPFDAGNMHALVLKIIKGVYNPIPGGNLKNEERNKDPPLDNFNDQFFIINKKENEQQPSPPFNFEKKKNALEKINPVNNFVLQQQTPPFVRPNNNVRIGSPNTRLPQLNFQPPQPIIPPLDKNKLFNEGQKKEVKDVKRMLIEFNEMNLKKYLEKEIGTMHFSKAYKLALSAFEKQEDFSENSPFFYQFQNMFPTLNQKYISKYSTLLYTLVMIEKTQVAINNN</sequence>
<dbReference type="PANTHER" id="PTHR44899:SF3">
    <property type="entry name" value="SERINE_THREONINE-PROTEIN KINASE NEK1"/>
    <property type="match status" value="1"/>
</dbReference>
<dbReference type="STRING" id="857967.G0R5S6"/>
<dbReference type="PROSITE" id="PS00107">
    <property type="entry name" value="PROTEIN_KINASE_ATP"/>
    <property type="match status" value="1"/>
</dbReference>
<dbReference type="PROSITE" id="PS00108">
    <property type="entry name" value="PROTEIN_KINASE_ST"/>
    <property type="match status" value="1"/>
</dbReference>
<dbReference type="GO" id="GO:0004674">
    <property type="term" value="F:protein serine/threonine kinase activity"/>
    <property type="evidence" value="ECO:0007669"/>
    <property type="project" value="UniProtKB-KW"/>
</dbReference>
<dbReference type="SMART" id="SM00220">
    <property type="entry name" value="S_TKc"/>
    <property type="match status" value="1"/>
</dbReference>
<dbReference type="FunFam" id="1.10.510.10:FF:000571">
    <property type="entry name" value="Maternal embryonic leucine zipper kinase"/>
    <property type="match status" value="1"/>
</dbReference>
<dbReference type="PANTHER" id="PTHR44899">
    <property type="entry name" value="CAMK FAMILY PROTEIN KINASE"/>
    <property type="match status" value="1"/>
</dbReference>
<comment type="catalytic activity">
    <reaction evidence="9">
        <text>L-threonyl-[protein] + ATP = O-phospho-L-threonyl-[protein] + ADP + H(+)</text>
        <dbReference type="Rhea" id="RHEA:46608"/>
        <dbReference type="Rhea" id="RHEA-COMP:11060"/>
        <dbReference type="Rhea" id="RHEA-COMP:11605"/>
        <dbReference type="ChEBI" id="CHEBI:15378"/>
        <dbReference type="ChEBI" id="CHEBI:30013"/>
        <dbReference type="ChEBI" id="CHEBI:30616"/>
        <dbReference type="ChEBI" id="CHEBI:61977"/>
        <dbReference type="ChEBI" id="CHEBI:456216"/>
        <dbReference type="EC" id="2.7.11.1"/>
    </reaction>
</comment>
<evidence type="ECO:0000256" key="5">
    <source>
        <dbReference type="ARBA" id="ARBA00022679"/>
    </source>
</evidence>
<dbReference type="OMA" id="FRIICCI"/>
<evidence type="ECO:0000256" key="6">
    <source>
        <dbReference type="ARBA" id="ARBA00022741"/>
    </source>
</evidence>
<evidence type="ECO:0000259" key="13">
    <source>
        <dbReference type="PROSITE" id="PS50011"/>
    </source>
</evidence>
<gene>
    <name evidence="14" type="ORF">IMG5_200600</name>
</gene>
<organism evidence="14 15">
    <name type="scientific">Ichthyophthirius multifiliis</name>
    <name type="common">White spot disease agent</name>
    <name type="synonym">Ich</name>
    <dbReference type="NCBI Taxonomy" id="5932"/>
    <lineage>
        <taxon>Eukaryota</taxon>
        <taxon>Sar</taxon>
        <taxon>Alveolata</taxon>
        <taxon>Ciliophora</taxon>
        <taxon>Intramacronucleata</taxon>
        <taxon>Oligohymenophorea</taxon>
        <taxon>Hymenostomatida</taxon>
        <taxon>Ophryoglenina</taxon>
        <taxon>Ichthyophthirius</taxon>
    </lineage>
</organism>
<dbReference type="Pfam" id="PF00069">
    <property type="entry name" value="Pkinase"/>
    <property type="match status" value="1"/>
</dbReference>
<evidence type="ECO:0000256" key="12">
    <source>
        <dbReference type="RuleBase" id="RU000304"/>
    </source>
</evidence>
<dbReference type="EC" id="2.7.11.1" evidence="3"/>
<dbReference type="Gene3D" id="3.30.200.20">
    <property type="entry name" value="Phosphorylase Kinase, domain 1"/>
    <property type="match status" value="1"/>
</dbReference>
<evidence type="ECO:0000256" key="8">
    <source>
        <dbReference type="ARBA" id="ARBA00022840"/>
    </source>
</evidence>
<evidence type="ECO:0000256" key="10">
    <source>
        <dbReference type="ARBA" id="ARBA00048679"/>
    </source>
</evidence>
<dbReference type="Gene3D" id="1.10.510.10">
    <property type="entry name" value="Transferase(Phosphotransferase) domain 1"/>
    <property type="match status" value="1"/>
</dbReference>
<dbReference type="InParanoid" id="G0R5S6"/>
<proteinExistence type="inferred from homology"/>